<evidence type="ECO:0000256" key="1">
    <source>
        <dbReference type="ARBA" id="ARBA00022679"/>
    </source>
</evidence>
<feature type="domain" description="N-acetyltransferase" evidence="3">
    <location>
        <begin position="4"/>
        <end position="162"/>
    </location>
</feature>
<gene>
    <name evidence="4" type="ORF">GR183_03225</name>
</gene>
<protein>
    <submittedName>
        <fullName evidence="4">GNAT family N-acetyltransferase</fullName>
    </submittedName>
</protein>
<organism evidence="4 5">
    <name type="scientific">Stappia sediminis</name>
    <dbReference type="NCBI Taxonomy" id="2692190"/>
    <lineage>
        <taxon>Bacteria</taxon>
        <taxon>Pseudomonadati</taxon>
        <taxon>Pseudomonadota</taxon>
        <taxon>Alphaproteobacteria</taxon>
        <taxon>Hyphomicrobiales</taxon>
        <taxon>Stappiaceae</taxon>
        <taxon>Stappia</taxon>
    </lineage>
</organism>
<dbReference type="InterPro" id="IPR051016">
    <property type="entry name" value="Diverse_Substrate_AcTransf"/>
</dbReference>
<dbReference type="CDD" id="cd04301">
    <property type="entry name" value="NAT_SF"/>
    <property type="match status" value="1"/>
</dbReference>
<dbReference type="EMBL" id="WUMV01000001">
    <property type="protein sequence ID" value="MXN63904.1"/>
    <property type="molecule type" value="Genomic_DNA"/>
</dbReference>
<dbReference type="PANTHER" id="PTHR10545:SF29">
    <property type="entry name" value="GH14572P-RELATED"/>
    <property type="match status" value="1"/>
</dbReference>
<dbReference type="Gene3D" id="3.40.630.30">
    <property type="match status" value="1"/>
</dbReference>
<dbReference type="Pfam" id="PF00583">
    <property type="entry name" value="Acetyltransf_1"/>
    <property type="match status" value="1"/>
</dbReference>
<keyword evidence="5" id="KW-1185">Reference proteome</keyword>
<dbReference type="Proteomes" id="UP000433101">
    <property type="component" value="Unassembled WGS sequence"/>
</dbReference>
<evidence type="ECO:0000256" key="2">
    <source>
        <dbReference type="ARBA" id="ARBA00023315"/>
    </source>
</evidence>
<dbReference type="PROSITE" id="PS51186">
    <property type="entry name" value="GNAT"/>
    <property type="match status" value="1"/>
</dbReference>
<proteinExistence type="predicted"/>
<comment type="caution">
    <text evidence="4">The sequence shown here is derived from an EMBL/GenBank/DDBJ whole genome shotgun (WGS) entry which is preliminary data.</text>
</comment>
<sequence>MADVVIRRAGREDVAALHHALAELSADIGDDHGAGEADLLRHGFGPEPAFQALLAQPLDTGEVLGVAVYSPVFSTVRAGAGFYVSDLWVSQAARGMGLGKRLLGQVVAQAPQDWTVRFLKLAVYDDNPSARAFYERLGFVTDPRETYLSIVGEALDALKETS</sequence>
<dbReference type="RefSeq" id="WP_160774122.1">
    <property type="nucleotide sequence ID" value="NZ_WUMV01000001.1"/>
</dbReference>
<name>A0A7X3LRS5_9HYPH</name>
<dbReference type="PANTHER" id="PTHR10545">
    <property type="entry name" value="DIAMINE N-ACETYLTRANSFERASE"/>
    <property type="match status" value="1"/>
</dbReference>
<evidence type="ECO:0000259" key="3">
    <source>
        <dbReference type="PROSITE" id="PS51186"/>
    </source>
</evidence>
<dbReference type="InterPro" id="IPR016181">
    <property type="entry name" value="Acyl_CoA_acyltransferase"/>
</dbReference>
<dbReference type="AlphaFoldDB" id="A0A7X3LRS5"/>
<dbReference type="InterPro" id="IPR000182">
    <property type="entry name" value="GNAT_dom"/>
</dbReference>
<dbReference type="SUPFAM" id="SSF55729">
    <property type="entry name" value="Acyl-CoA N-acyltransferases (Nat)"/>
    <property type="match status" value="1"/>
</dbReference>
<accession>A0A7X3LRS5</accession>
<dbReference type="GO" id="GO:0008080">
    <property type="term" value="F:N-acetyltransferase activity"/>
    <property type="evidence" value="ECO:0007669"/>
    <property type="project" value="UniProtKB-ARBA"/>
</dbReference>
<keyword evidence="1 4" id="KW-0808">Transferase</keyword>
<reference evidence="4 5" key="1">
    <citation type="submission" date="2019-12" db="EMBL/GenBank/DDBJ databases">
        <authorList>
            <person name="Li M."/>
        </authorList>
    </citation>
    <scope>NUCLEOTIDE SEQUENCE [LARGE SCALE GENOMIC DNA]</scope>
    <source>
        <strain evidence="4 5">GBMRC 2046</strain>
    </source>
</reference>
<keyword evidence="2" id="KW-0012">Acyltransferase</keyword>
<evidence type="ECO:0000313" key="5">
    <source>
        <dbReference type="Proteomes" id="UP000433101"/>
    </source>
</evidence>
<evidence type="ECO:0000313" key="4">
    <source>
        <dbReference type="EMBL" id="MXN63904.1"/>
    </source>
</evidence>